<sequence length="421" mass="46952">MSTKPIYVAAHPRACSTAFERVFMTQRATIQCVHEPFGDAWYYGPERLADRFEDDEQGRLDSGFSNSTYRTVMDRLEREGSEGKRVFIKDIDAYLLPPGGKPASIAPSLRRIKRGVGTTSSEDDHHPANGVHANGHTTATNSTTNGAVSNGVYTNGASQNGHVETNGHINGHTNGHSNGVNGHANGCNGHAHTNGTSKSTPYPYDTPKETGNPTVMPRELQEKFHWAFLIRDPHHSIPSYYRCTIPPLDTLTGFHNFDPKEAGYSELRRHFDYLHREGLVGPRVATRPDLSPEVGSEADRETVHEVCVVDADDMLDAPAPMIEAFCRSTGVPYTPDMLEWDTDEDYAFACEAFEKWRGFHNDAIESKGLTARAHKHAPKTEEQWDADWVERYGPQGAALIRQTVNETMDDYLYLKQFAMKV</sequence>
<dbReference type="EMBL" id="JAQJAN010000020">
    <property type="protein sequence ID" value="KAJ5704159.1"/>
    <property type="molecule type" value="Genomic_DNA"/>
</dbReference>
<dbReference type="Proteomes" id="UP001215712">
    <property type="component" value="Unassembled WGS sequence"/>
</dbReference>
<dbReference type="InterPro" id="IPR053226">
    <property type="entry name" value="Pyrrolopyrazine_biosynth_F"/>
</dbReference>
<organism evidence="2 3">
    <name type="scientific">Penicillium malachiteum</name>
    <dbReference type="NCBI Taxonomy" id="1324776"/>
    <lineage>
        <taxon>Eukaryota</taxon>
        <taxon>Fungi</taxon>
        <taxon>Dikarya</taxon>
        <taxon>Ascomycota</taxon>
        <taxon>Pezizomycotina</taxon>
        <taxon>Eurotiomycetes</taxon>
        <taxon>Eurotiomycetidae</taxon>
        <taxon>Eurotiales</taxon>
        <taxon>Aspergillaceae</taxon>
        <taxon>Penicillium</taxon>
    </lineage>
</organism>
<dbReference type="SUPFAM" id="SSF52540">
    <property type="entry name" value="P-loop containing nucleoside triphosphate hydrolases"/>
    <property type="match status" value="1"/>
</dbReference>
<evidence type="ECO:0000313" key="2">
    <source>
        <dbReference type="EMBL" id="KAJ5704159.1"/>
    </source>
</evidence>
<feature type="compositionally biased region" description="Polar residues" evidence="1">
    <location>
        <begin position="135"/>
        <end position="180"/>
    </location>
</feature>
<reference evidence="2" key="2">
    <citation type="submission" date="2023-01" db="EMBL/GenBank/DDBJ databases">
        <authorList>
            <person name="Petersen C."/>
        </authorList>
    </citation>
    <scope>NUCLEOTIDE SEQUENCE</scope>
    <source>
        <strain evidence="2">IBT 17514</strain>
    </source>
</reference>
<evidence type="ECO:0000313" key="3">
    <source>
        <dbReference type="Proteomes" id="UP001215712"/>
    </source>
</evidence>
<evidence type="ECO:0000256" key="1">
    <source>
        <dbReference type="SAM" id="MobiDB-lite"/>
    </source>
</evidence>
<evidence type="ECO:0008006" key="4">
    <source>
        <dbReference type="Google" id="ProtNLM"/>
    </source>
</evidence>
<feature type="compositionally biased region" description="Polar residues" evidence="1">
    <location>
        <begin position="191"/>
        <end position="200"/>
    </location>
</feature>
<dbReference type="PANTHER" id="PTHR48419">
    <property type="entry name" value="SULFOTRANSFERASE DOMAIN-CONTAINING PROTEIN"/>
    <property type="match status" value="1"/>
</dbReference>
<comment type="caution">
    <text evidence="2">The sequence shown here is derived from an EMBL/GenBank/DDBJ whole genome shotgun (WGS) entry which is preliminary data.</text>
</comment>
<feature type="region of interest" description="Disordered" evidence="1">
    <location>
        <begin position="116"/>
        <end position="204"/>
    </location>
</feature>
<dbReference type="Gene3D" id="3.40.50.300">
    <property type="entry name" value="P-loop containing nucleotide triphosphate hydrolases"/>
    <property type="match status" value="1"/>
</dbReference>
<keyword evidence="3" id="KW-1185">Reference proteome</keyword>
<accession>A0AAD6HBZ2</accession>
<dbReference type="PANTHER" id="PTHR48419:SF1">
    <property type="entry name" value="SULFOTRANSFERASE DOMAIN-CONTAINING PROTEIN"/>
    <property type="match status" value="1"/>
</dbReference>
<dbReference type="InterPro" id="IPR027417">
    <property type="entry name" value="P-loop_NTPase"/>
</dbReference>
<dbReference type="AlphaFoldDB" id="A0AAD6HBZ2"/>
<proteinExistence type="predicted"/>
<reference evidence="2" key="1">
    <citation type="journal article" date="2023" name="IMA Fungus">
        <title>Comparative genomic study of the Penicillium genus elucidates a diverse pangenome and 15 lateral gene transfer events.</title>
        <authorList>
            <person name="Petersen C."/>
            <person name="Sorensen T."/>
            <person name="Nielsen M.R."/>
            <person name="Sondergaard T.E."/>
            <person name="Sorensen J.L."/>
            <person name="Fitzpatrick D.A."/>
            <person name="Frisvad J.C."/>
            <person name="Nielsen K.L."/>
        </authorList>
    </citation>
    <scope>NUCLEOTIDE SEQUENCE</scope>
    <source>
        <strain evidence="2">IBT 17514</strain>
    </source>
</reference>
<name>A0AAD6HBZ2_9EURO</name>
<protein>
    <recommendedName>
        <fullName evidence="4">P-loop containing nucleoside triphosphate hydrolase protein</fullName>
    </recommendedName>
</protein>
<gene>
    <name evidence="2" type="ORF">N7493_011297</name>
</gene>